<feature type="signal peptide" evidence="9">
    <location>
        <begin position="1"/>
        <end position="16"/>
    </location>
</feature>
<keyword evidence="12" id="KW-1185">Reference proteome</keyword>
<dbReference type="GO" id="GO:0016042">
    <property type="term" value="P:lipid catabolic process"/>
    <property type="evidence" value="ECO:0007669"/>
    <property type="project" value="UniProtKB-KW"/>
</dbReference>
<reference evidence="11" key="1">
    <citation type="submission" date="2019-08" db="EMBL/GenBank/DDBJ databases">
        <title>The genome of the North American firefly Photinus pyralis.</title>
        <authorList>
            <consortium name="Photinus pyralis genome working group"/>
            <person name="Fallon T.R."/>
            <person name="Sander Lower S.E."/>
            <person name="Weng J.-K."/>
        </authorList>
    </citation>
    <scope>NUCLEOTIDE SEQUENCE</scope>
    <source>
        <strain evidence="11">TRF0915ILg1</strain>
        <tissue evidence="11">Whole body</tissue>
    </source>
</reference>
<proteinExistence type="inferred from homology"/>
<evidence type="ECO:0000256" key="8">
    <source>
        <dbReference type="PIRSR" id="PIRSR000862-1"/>
    </source>
</evidence>
<dbReference type="EMBL" id="VTPC01003476">
    <property type="protein sequence ID" value="KAF2898467.1"/>
    <property type="molecule type" value="Genomic_DNA"/>
</dbReference>
<dbReference type="PIRSF" id="PIRSF000862">
    <property type="entry name" value="Steryl_ester_lip"/>
    <property type="match status" value="1"/>
</dbReference>
<evidence type="ECO:0000313" key="11">
    <source>
        <dbReference type="EMBL" id="KAF2898467.1"/>
    </source>
</evidence>
<name>A0A8K0GE46_IGNLU</name>
<keyword evidence="6" id="KW-0325">Glycoprotein</keyword>
<dbReference type="InterPro" id="IPR025483">
    <property type="entry name" value="Lipase_euk"/>
</dbReference>
<dbReference type="FunFam" id="3.40.50.1820:FF:000057">
    <property type="entry name" value="Lipase"/>
    <property type="match status" value="1"/>
</dbReference>
<dbReference type="AlphaFoldDB" id="A0A8K0GE46"/>
<gene>
    <name evidence="11" type="ORF">ILUMI_07707</name>
</gene>
<feature type="active site" description="Charge relay system" evidence="8">
    <location>
        <position position="391"/>
    </location>
</feature>
<evidence type="ECO:0000256" key="9">
    <source>
        <dbReference type="SAM" id="SignalP"/>
    </source>
</evidence>
<dbReference type="GO" id="GO:0016788">
    <property type="term" value="F:hydrolase activity, acting on ester bonds"/>
    <property type="evidence" value="ECO:0007669"/>
    <property type="project" value="InterPro"/>
</dbReference>
<comment type="caution">
    <text evidence="11">The sequence shown here is derived from an EMBL/GenBank/DDBJ whole genome shotgun (WGS) entry which is preliminary data.</text>
</comment>
<dbReference type="SUPFAM" id="SSF53474">
    <property type="entry name" value="alpha/beta-Hydrolases"/>
    <property type="match status" value="1"/>
</dbReference>
<evidence type="ECO:0000256" key="7">
    <source>
        <dbReference type="PIRNR" id="PIRNR000862"/>
    </source>
</evidence>
<feature type="chain" id="PRO_5035436305" description="Lipase" evidence="9">
    <location>
        <begin position="17"/>
        <end position="418"/>
    </location>
</feature>
<feature type="active site" description="Charge relay system" evidence="8">
    <location>
        <position position="357"/>
    </location>
</feature>
<evidence type="ECO:0000256" key="5">
    <source>
        <dbReference type="ARBA" id="ARBA00023098"/>
    </source>
</evidence>
<sequence length="418" mass="47646">MKRLGCVIILVHFVLEFECVSNNICPTYDDYYTVKDNPNCWYDFTADSNATEIVIKHGYPLEIHRVVTPDGYILTVFRIPNYNSPNAALRKTPVFLQHGLASTSANFLGKGKDSLAFILADAGYDVWLGNFRGTEYSEGHVNLTVADKRYWDHSMDEIGLLDIPMQLELVAEKTGQRGNIIYIGHSLGTTVGLIYGSWYPHQAKETVKLFILLAPAAYLSNMLSPARFMAPFADQLYRMMDSNDMIRIGSQAEPLRNMIQPFCLESPVLMRRCLDMLNMLYGPKTQMGPDMIPIYFKQLPAGTSLKVTRHAGDMVLNNFRKYDHGINNMKVYGTYLPPIYDVSKIEVPVFIMYAVNDWTCTKRDSLVLYRKLPKKAKVYGIHEITEPNFNHIDFLFGKNVKSLVYDNILALIEKLNQN</sequence>
<keyword evidence="3 7" id="KW-0378">Hydrolase</keyword>
<keyword evidence="4 7" id="KW-0442">Lipid degradation</keyword>
<evidence type="ECO:0000313" key="12">
    <source>
        <dbReference type="Proteomes" id="UP000801492"/>
    </source>
</evidence>
<dbReference type="OrthoDB" id="6130531at2759"/>
<accession>A0A8K0GE46</accession>
<dbReference type="InterPro" id="IPR006693">
    <property type="entry name" value="AB_hydrolase_lipase"/>
</dbReference>
<keyword evidence="2 9" id="KW-0732">Signal</keyword>
<evidence type="ECO:0000259" key="10">
    <source>
        <dbReference type="Pfam" id="PF04083"/>
    </source>
</evidence>
<dbReference type="Pfam" id="PF04083">
    <property type="entry name" value="Abhydro_lipase"/>
    <property type="match status" value="1"/>
</dbReference>
<feature type="domain" description="Partial AB-hydrolase lipase" evidence="10">
    <location>
        <begin position="51"/>
        <end position="108"/>
    </location>
</feature>
<dbReference type="PANTHER" id="PTHR11005">
    <property type="entry name" value="LYSOSOMAL ACID LIPASE-RELATED"/>
    <property type="match status" value="1"/>
</dbReference>
<evidence type="ECO:0000256" key="1">
    <source>
        <dbReference type="ARBA" id="ARBA00010701"/>
    </source>
</evidence>
<dbReference type="InterPro" id="IPR029058">
    <property type="entry name" value="AB_hydrolase_fold"/>
</dbReference>
<organism evidence="11 12">
    <name type="scientific">Ignelater luminosus</name>
    <name type="common">Cucubano</name>
    <name type="synonym">Pyrophorus luminosus</name>
    <dbReference type="NCBI Taxonomy" id="2038154"/>
    <lineage>
        <taxon>Eukaryota</taxon>
        <taxon>Metazoa</taxon>
        <taxon>Ecdysozoa</taxon>
        <taxon>Arthropoda</taxon>
        <taxon>Hexapoda</taxon>
        <taxon>Insecta</taxon>
        <taxon>Pterygota</taxon>
        <taxon>Neoptera</taxon>
        <taxon>Endopterygota</taxon>
        <taxon>Coleoptera</taxon>
        <taxon>Polyphaga</taxon>
        <taxon>Elateriformia</taxon>
        <taxon>Elateroidea</taxon>
        <taxon>Elateridae</taxon>
        <taxon>Agrypninae</taxon>
        <taxon>Pyrophorini</taxon>
        <taxon>Ignelater</taxon>
    </lineage>
</organism>
<feature type="active site" description="Nucleophile" evidence="8">
    <location>
        <position position="186"/>
    </location>
</feature>
<evidence type="ECO:0000256" key="2">
    <source>
        <dbReference type="ARBA" id="ARBA00022729"/>
    </source>
</evidence>
<keyword evidence="5" id="KW-0443">Lipid metabolism</keyword>
<comment type="similarity">
    <text evidence="1 7">Belongs to the AB hydrolase superfamily. Lipase family.</text>
</comment>
<dbReference type="Gene3D" id="3.40.50.1820">
    <property type="entry name" value="alpha/beta hydrolase"/>
    <property type="match status" value="1"/>
</dbReference>
<evidence type="ECO:0000256" key="4">
    <source>
        <dbReference type="ARBA" id="ARBA00022963"/>
    </source>
</evidence>
<protein>
    <recommendedName>
        <fullName evidence="7">Lipase</fullName>
    </recommendedName>
</protein>
<evidence type="ECO:0000256" key="6">
    <source>
        <dbReference type="ARBA" id="ARBA00023180"/>
    </source>
</evidence>
<evidence type="ECO:0000256" key="3">
    <source>
        <dbReference type="ARBA" id="ARBA00022801"/>
    </source>
</evidence>
<dbReference type="Proteomes" id="UP000801492">
    <property type="component" value="Unassembled WGS sequence"/>
</dbReference>